<evidence type="ECO:0000313" key="1">
    <source>
        <dbReference type="EMBL" id="KKM79604.1"/>
    </source>
</evidence>
<dbReference type="AlphaFoldDB" id="A0A0F9KBP5"/>
<dbReference type="EMBL" id="LAZR01008310">
    <property type="protein sequence ID" value="KKM79604.1"/>
    <property type="molecule type" value="Genomic_DNA"/>
</dbReference>
<sequence length="67" mass="8034">MKVKWRHRQTVGKIKIKNKDIIRMLKLGAIFELSPAYRTYYKGGIEYKKKLLHVSLRLKNNDGYILR</sequence>
<name>A0A0F9KBP5_9ZZZZ</name>
<comment type="caution">
    <text evidence="1">The sequence shown here is derived from an EMBL/GenBank/DDBJ whole genome shotgun (WGS) entry which is preliminary data.</text>
</comment>
<protein>
    <submittedName>
        <fullName evidence="1">Uncharacterized protein</fullName>
    </submittedName>
</protein>
<gene>
    <name evidence="1" type="ORF">LCGC14_1348230</name>
</gene>
<proteinExistence type="predicted"/>
<organism evidence="1">
    <name type="scientific">marine sediment metagenome</name>
    <dbReference type="NCBI Taxonomy" id="412755"/>
    <lineage>
        <taxon>unclassified sequences</taxon>
        <taxon>metagenomes</taxon>
        <taxon>ecological metagenomes</taxon>
    </lineage>
</organism>
<reference evidence="1" key="1">
    <citation type="journal article" date="2015" name="Nature">
        <title>Complex archaea that bridge the gap between prokaryotes and eukaryotes.</title>
        <authorList>
            <person name="Spang A."/>
            <person name="Saw J.H."/>
            <person name="Jorgensen S.L."/>
            <person name="Zaremba-Niedzwiedzka K."/>
            <person name="Martijn J."/>
            <person name="Lind A.E."/>
            <person name="van Eijk R."/>
            <person name="Schleper C."/>
            <person name="Guy L."/>
            <person name="Ettema T.J."/>
        </authorList>
    </citation>
    <scope>NUCLEOTIDE SEQUENCE</scope>
</reference>
<accession>A0A0F9KBP5</accession>